<sequence>MTKMDCEHVVDFLNGTLTEEEMRKFEEHLKTCADCQEIVELTGELPYLAEPIEPPAEMKTRILANVFSEEPMEEVQPARKPIQKPTPAAMPAVKPKRKNTRWMPLVAAVLLLSLLGNAYAFFQLSNRETVETAEPAETALQEVELQPSEAFGGDAQAKLIRDGDSLDVVVAGSELEQLQGDEIYQVWLLKEGQPIPAGAFTPSQTGEGAAYFSLKENTEGWDTIAITREPKAGNQLPEGEIVLSSEI</sequence>
<evidence type="ECO:0000259" key="13">
    <source>
        <dbReference type="Pfam" id="PF10099"/>
    </source>
</evidence>
<organism evidence="15 16">
    <name type="scientific">Planococcus shixiaomingii</name>
    <dbReference type="NCBI Taxonomy" id="3058393"/>
    <lineage>
        <taxon>Bacteria</taxon>
        <taxon>Bacillati</taxon>
        <taxon>Bacillota</taxon>
        <taxon>Bacilli</taxon>
        <taxon>Bacillales</taxon>
        <taxon>Caryophanaceae</taxon>
        <taxon>Planococcus</taxon>
    </lineage>
</organism>
<evidence type="ECO:0000256" key="7">
    <source>
        <dbReference type="ARBA" id="ARBA00024353"/>
    </source>
</evidence>
<proteinExistence type="inferred from homology"/>
<protein>
    <recommendedName>
        <fullName evidence="8">Anti-sigma-W factor RsiW</fullName>
    </recommendedName>
    <alternativeName>
        <fullName evidence="10">Regulator of SigK</fullName>
    </alternativeName>
    <alternativeName>
        <fullName evidence="9">Sigma-K anti-sigma factor RskA</fullName>
    </alternativeName>
</protein>
<dbReference type="InterPro" id="IPR027383">
    <property type="entry name" value="Znf_put"/>
</dbReference>
<dbReference type="PANTHER" id="PTHR37461:SF1">
    <property type="entry name" value="ANTI-SIGMA-K FACTOR RSKA"/>
    <property type="match status" value="1"/>
</dbReference>
<gene>
    <name evidence="15" type="ORF">QWY14_10040</name>
</gene>
<evidence type="ECO:0000256" key="8">
    <source>
        <dbReference type="ARBA" id="ARBA00024438"/>
    </source>
</evidence>
<evidence type="ECO:0000256" key="9">
    <source>
        <dbReference type="ARBA" id="ARBA00029829"/>
    </source>
</evidence>
<dbReference type="PANTHER" id="PTHR37461">
    <property type="entry name" value="ANTI-SIGMA-K FACTOR RSKA"/>
    <property type="match status" value="1"/>
</dbReference>
<dbReference type="Pfam" id="PF13490">
    <property type="entry name" value="zf-HC2"/>
    <property type="match status" value="1"/>
</dbReference>
<dbReference type="RefSeq" id="WP_300986185.1">
    <property type="nucleotide sequence ID" value="NZ_CP129236.1"/>
</dbReference>
<evidence type="ECO:0000313" key="15">
    <source>
        <dbReference type="EMBL" id="MDN7242141.1"/>
    </source>
</evidence>
<keyword evidence="6 12" id="KW-0472">Membrane</keyword>
<evidence type="ECO:0000256" key="5">
    <source>
        <dbReference type="ARBA" id="ARBA00022989"/>
    </source>
</evidence>
<feature type="transmembrane region" description="Helical" evidence="12">
    <location>
        <begin position="102"/>
        <end position="122"/>
    </location>
</feature>
<keyword evidence="16" id="KW-1185">Reference proteome</keyword>
<feature type="domain" description="Anti-sigma K factor RskA C-terminal" evidence="13">
    <location>
        <begin position="106"/>
        <end position="240"/>
    </location>
</feature>
<evidence type="ECO:0000256" key="3">
    <source>
        <dbReference type="ARBA" id="ARBA00022475"/>
    </source>
</evidence>
<dbReference type="Proteomes" id="UP001172055">
    <property type="component" value="Unassembled WGS sequence"/>
</dbReference>
<name>A0ABT8N2N3_9BACL</name>
<dbReference type="InterPro" id="IPR018764">
    <property type="entry name" value="RskA_C"/>
</dbReference>
<keyword evidence="3" id="KW-1003">Cell membrane</keyword>
<evidence type="ECO:0000259" key="14">
    <source>
        <dbReference type="Pfam" id="PF13490"/>
    </source>
</evidence>
<dbReference type="Pfam" id="PF10099">
    <property type="entry name" value="RskA_C"/>
    <property type="match status" value="1"/>
</dbReference>
<dbReference type="InterPro" id="IPR041916">
    <property type="entry name" value="Anti_sigma_zinc_sf"/>
</dbReference>
<feature type="domain" description="Putative zinc-finger" evidence="14">
    <location>
        <begin position="7"/>
        <end position="36"/>
    </location>
</feature>
<evidence type="ECO:0000256" key="4">
    <source>
        <dbReference type="ARBA" id="ARBA00022692"/>
    </source>
</evidence>
<keyword evidence="4 12" id="KW-0812">Transmembrane</keyword>
<evidence type="ECO:0000256" key="11">
    <source>
        <dbReference type="SAM" id="MobiDB-lite"/>
    </source>
</evidence>
<evidence type="ECO:0000256" key="12">
    <source>
        <dbReference type="SAM" id="Phobius"/>
    </source>
</evidence>
<evidence type="ECO:0000256" key="6">
    <source>
        <dbReference type="ARBA" id="ARBA00023136"/>
    </source>
</evidence>
<feature type="region of interest" description="Disordered" evidence="11">
    <location>
        <begin position="76"/>
        <end position="95"/>
    </location>
</feature>
<dbReference type="InterPro" id="IPR051474">
    <property type="entry name" value="Anti-sigma-K/W_factor"/>
</dbReference>
<reference evidence="15 16" key="1">
    <citation type="submission" date="2023-06" db="EMBL/GenBank/DDBJ databases">
        <title>Novel species in genus Planococcus.</title>
        <authorList>
            <person name="Ning S."/>
        </authorList>
    </citation>
    <scope>NUCLEOTIDE SEQUENCE [LARGE SCALE GENOMIC DNA]</scope>
    <source>
        <strain evidence="15 16">N028</strain>
    </source>
</reference>
<accession>A0ABT8N2N3</accession>
<comment type="subcellular location">
    <subcellularLocation>
        <location evidence="2">Cell membrane</location>
    </subcellularLocation>
    <subcellularLocation>
        <location evidence="1">Membrane</location>
        <topology evidence="1">Single-pass membrane protein</topology>
    </subcellularLocation>
</comment>
<keyword evidence="5 12" id="KW-1133">Transmembrane helix</keyword>
<evidence type="ECO:0000313" key="16">
    <source>
        <dbReference type="Proteomes" id="UP001172055"/>
    </source>
</evidence>
<evidence type="ECO:0000256" key="1">
    <source>
        <dbReference type="ARBA" id="ARBA00004167"/>
    </source>
</evidence>
<comment type="caution">
    <text evidence="15">The sequence shown here is derived from an EMBL/GenBank/DDBJ whole genome shotgun (WGS) entry which is preliminary data.</text>
</comment>
<dbReference type="EMBL" id="JAUJWV010000001">
    <property type="protein sequence ID" value="MDN7242141.1"/>
    <property type="molecule type" value="Genomic_DNA"/>
</dbReference>
<evidence type="ECO:0000256" key="2">
    <source>
        <dbReference type="ARBA" id="ARBA00004236"/>
    </source>
</evidence>
<comment type="similarity">
    <text evidence="7">Belongs to the zinc-associated anti-sigma factor (ZAS) superfamily. Anti-sigma-W factor family.</text>
</comment>
<dbReference type="Gene3D" id="1.10.10.1320">
    <property type="entry name" value="Anti-sigma factor, zinc-finger domain"/>
    <property type="match status" value="1"/>
</dbReference>
<evidence type="ECO:0000256" key="10">
    <source>
        <dbReference type="ARBA" id="ARBA00030803"/>
    </source>
</evidence>